<evidence type="ECO:0000313" key="2">
    <source>
        <dbReference type="Proteomes" id="UP000320762"/>
    </source>
</evidence>
<protein>
    <submittedName>
        <fullName evidence="1">Uncharacterized protein</fullName>
    </submittedName>
</protein>
<evidence type="ECO:0000313" key="1">
    <source>
        <dbReference type="EMBL" id="TRM61680.1"/>
    </source>
</evidence>
<sequence>MFGAAARENTRIGLGVREAGCAPAPVLQYAINIRFTARNKDARASVSVNAHRCPTSPAQSAHP</sequence>
<keyword evidence="2" id="KW-1185">Reference proteome</keyword>
<accession>A0A550CA56</accession>
<organism evidence="1 2">
    <name type="scientific">Schizophyllum amplum</name>
    <dbReference type="NCBI Taxonomy" id="97359"/>
    <lineage>
        <taxon>Eukaryota</taxon>
        <taxon>Fungi</taxon>
        <taxon>Dikarya</taxon>
        <taxon>Basidiomycota</taxon>
        <taxon>Agaricomycotina</taxon>
        <taxon>Agaricomycetes</taxon>
        <taxon>Agaricomycetidae</taxon>
        <taxon>Agaricales</taxon>
        <taxon>Schizophyllaceae</taxon>
        <taxon>Schizophyllum</taxon>
    </lineage>
</organism>
<name>A0A550CA56_9AGAR</name>
<proteinExistence type="predicted"/>
<dbReference type="EMBL" id="VDMD01000015">
    <property type="protein sequence ID" value="TRM61680.1"/>
    <property type="molecule type" value="Genomic_DNA"/>
</dbReference>
<reference evidence="1 2" key="1">
    <citation type="journal article" date="2019" name="New Phytol.">
        <title>Comparative genomics reveals unique wood-decay strategies and fruiting body development in the Schizophyllaceae.</title>
        <authorList>
            <person name="Almasi E."/>
            <person name="Sahu N."/>
            <person name="Krizsan K."/>
            <person name="Balint B."/>
            <person name="Kovacs G.M."/>
            <person name="Kiss B."/>
            <person name="Cseklye J."/>
            <person name="Drula E."/>
            <person name="Henrissat B."/>
            <person name="Nagy I."/>
            <person name="Chovatia M."/>
            <person name="Adam C."/>
            <person name="LaButti K."/>
            <person name="Lipzen A."/>
            <person name="Riley R."/>
            <person name="Grigoriev I.V."/>
            <person name="Nagy L.G."/>
        </authorList>
    </citation>
    <scope>NUCLEOTIDE SEQUENCE [LARGE SCALE GENOMIC DNA]</scope>
    <source>
        <strain evidence="1 2">NL-1724</strain>
    </source>
</reference>
<dbReference type="AlphaFoldDB" id="A0A550CA56"/>
<comment type="caution">
    <text evidence="1">The sequence shown here is derived from an EMBL/GenBank/DDBJ whole genome shotgun (WGS) entry which is preliminary data.</text>
</comment>
<gene>
    <name evidence="1" type="ORF">BD626DRAFT_570395</name>
</gene>
<dbReference type="Proteomes" id="UP000320762">
    <property type="component" value="Unassembled WGS sequence"/>
</dbReference>